<sequence>MYRRSEMPLKQTRPKSRAISCILSPNKLVPLSEEDSSLPTVRAVHCKNDGASWDKQHQYGKYRTFLKSLLMSVVFNDGAKSREGQILMEQLDDDKTIFKYHCYKGPKQEPEAVGSLTWILLGCLGLIDPDSLLRCKVPNRKPVKIQESILRPDVHVESSKDQHRVKGEGPPRGLTSDFSALGPKGIVENLTSAHLMDNYCLAYSMDEKTEVYIYGYFVFIFATWPPHLQFSVGITAPSSSSIFPLPEKDNKNSRVLE</sequence>
<organism evidence="1 2">
    <name type="scientific">Ovis ammon polii x Ovis aries</name>
    <dbReference type="NCBI Taxonomy" id="2918886"/>
    <lineage>
        <taxon>Eukaryota</taxon>
        <taxon>Metazoa</taxon>
        <taxon>Chordata</taxon>
        <taxon>Craniata</taxon>
        <taxon>Vertebrata</taxon>
        <taxon>Euteleostomi</taxon>
        <taxon>Mammalia</taxon>
        <taxon>Eutheria</taxon>
        <taxon>Laurasiatheria</taxon>
        <taxon>Artiodactyla</taxon>
        <taxon>Ruminantia</taxon>
        <taxon>Pecora</taxon>
        <taxon>Bovidae</taxon>
        <taxon>Caprinae</taxon>
        <taxon>Ovis</taxon>
    </lineage>
</organism>
<evidence type="ECO:0000313" key="2">
    <source>
        <dbReference type="Proteomes" id="UP001057279"/>
    </source>
</evidence>
<keyword evidence="2" id="KW-1185">Reference proteome</keyword>
<accession>A0ACB9UVL8</accession>
<proteinExistence type="predicted"/>
<evidence type="ECO:0000313" key="1">
    <source>
        <dbReference type="EMBL" id="KAI4581613.1"/>
    </source>
</evidence>
<dbReference type="EMBL" id="CM043035">
    <property type="protein sequence ID" value="KAI4581613.1"/>
    <property type="molecule type" value="Genomic_DNA"/>
</dbReference>
<protein>
    <submittedName>
        <fullName evidence="1">Uncharacterized protein</fullName>
    </submittedName>
</protein>
<reference evidence="1" key="1">
    <citation type="submission" date="2022-03" db="EMBL/GenBank/DDBJ databases">
        <title>Genomic analyses of argali, domestic sheep and their hybrids provide insights into chromosomal evolution, heterosis and genetic basis of agronomic traits.</title>
        <authorList>
            <person name="Li M."/>
        </authorList>
    </citation>
    <scope>NUCLEOTIDE SEQUENCE</scope>
    <source>
        <strain evidence="1">F1 hybrid</strain>
    </source>
</reference>
<comment type="caution">
    <text evidence="1">The sequence shown here is derived from an EMBL/GenBank/DDBJ whole genome shotgun (WGS) entry which is preliminary data.</text>
</comment>
<gene>
    <name evidence="1" type="ORF">MJG53_010056</name>
</gene>
<name>A0ACB9UVL8_9CETA</name>
<dbReference type="Proteomes" id="UP001057279">
    <property type="component" value="Linkage Group LG10"/>
</dbReference>